<proteinExistence type="predicted"/>
<accession>A0A7C9RE18</accession>
<evidence type="ECO:0000313" key="1">
    <source>
        <dbReference type="EMBL" id="NGN44373.1"/>
    </source>
</evidence>
<reference evidence="1 2" key="1">
    <citation type="submission" date="2020-02" db="EMBL/GenBank/DDBJ databases">
        <title>Genome sequence of the type strain CGMCC 1.15528 of Mesorhizobium zhangyense.</title>
        <authorList>
            <person name="Gao J."/>
            <person name="Sun J."/>
        </authorList>
    </citation>
    <scope>NUCLEOTIDE SEQUENCE [LARGE SCALE GENOMIC DNA]</scope>
    <source>
        <strain evidence="1 2">CGMCC 1.15528</strain>
    </source>
</reference>
<organism evidence="1 2">
    <name type="scientific">Mesorhizobium zhangyense</name>
    <dbReference type="NCBI Taxonomy" id="1776730"/>
    <lineage>
        <taxon>Bacteria</taxon>
        <taxon>Pseudomonadati</taxon>
        <taxon>Pseudomonadota</taxon>
        <taxon>Alphaproteobacteria</taxon>
        <taxon>Hyphomicrobiales</taxon>
        <taxon>Phyllobacteriaceae</taxon>
        <taxon>Mesorhizobium</taxon>
    </lineage>
</organism>
<keyword evidence="2" id="KW-1185">Reference proteome</keyword>
<name>A0A7C9RE18_9HYPH</name>
<dbReference type="Proteomes" id="UP000481252">
    <property type="component" value="Unassembled WGS sequence"/>
</dbReference>
<evidence type="ECO:0008006" key="3">
    <source>
        <dbReference type="Google" id="ProtNLM"/>
    </source>
</evidence>
<gene>
    <name evidence="1" type="ORF">G6N74_25195</name>
</gene>
<evidence type="ECO:0000313" key="2">
    <source>
        <dbReference type="Proteomes" id="UP000481252"/>
    </source>
</evidence>
<dbReference type="AlphaFoldDB" id="A0A7C9RE18"/>
<comment type="caution">
    <text evidence="1">The sequence shown here is derived from an EMBL/GenBank/DDBJ whole genome shotgun (WGS) entry which is preliminary data.</text>
</comment>
<sequence length="477" mass="52669">MKDRFLIWTALAAVVLYVVAATINNNRFVPPPPIVPVESDPVVERVFRDKSGHEIRFKTPLLDAFHYEGDAGFCAELKKLSPPADAFAETSEASCAALSSAKPEDRPRQLVELAKTTAAATSASDSDNASKDKRVTLALSALRAALDEVPADAPDQVSEILDKFWVAQFASDTFPGYQPSFLFGAALEVESGEAEIALCPITGKTDCNLYVPDKLIQALTDLGRWKSDEALLLRAAEMLERTYRRIENPNKNDELDFAKDYIRTLGYAGEISAERGADHVRKGAAPLEAWLKKYEKDTLGYELEPIYGHLGAAYGRIADKTKALDDAKKAMQFDTQAYQLSMKYRSGEASWEDMANLGDSTLLVGELERNGDQIKRALELHREAFKITHKSNDVEETSYMEMKLARTLQHYAAADLSSVSDAERIPLIEESVSLANGVIPFFESAGSRIYLNITRHVLDQAQIQLAKLKEAQAASPQ</sequence>
<dbReference type="RefSeq" id="WP_165120764.1">
    <property type="nucleotide sequence ID" value="NZ_JAAKZG010000015.1"/>
</dbReference>
<protein>
    <recommendedName>
        <fullName evidence="3">Tetratricopeptide repeat protein</fullName>
    </recommendedName>
</protein>
<dbReference type="EMBL" id="JAAKZG010000015">
    <property type="protein sequence ID" value="NGN44373.1"/>
    <property type="molecule type" value="Genomic_DNA"/>
</dbReference>